<dbReference type="GO" id="GO:0006457">
    <property type="term" value="P:protein folding"/>
    <property type="evidence" value="ECO:0007669"/>
    <property type="project" value="InterPro"/>
</dbReference>
<feature type="domain" description="J" evidence="3">
    <location>
        <begin position="208"/>
        <end position="269"/>
    </location>
</feature>
<keyword evidence="2" id="KW-0472">Membrane</keyword>
<dbReference type="InterPro" id="IPR018253">
    <property type="entry name" value="DnaJ_domain_CS"/>
</dbReference>
<dbReference type="PROSITE" id="PS50076">
    <property type="entry name" value="DNAJ_2"/>
    <property type="match status" value="1"/>
</dbReference>
<evidence type="ECO:0000313" key="5">
    <source>
        <dbReference type="Proteomes" id="UP000479710"/>
    </source>
</evidence>
<protein>
    <recommendedName>
        <fullName evidence="3">J domain-containing protein</fullName>
    </recommendedName>
</protein>
<keyword evidence="2" id="KW-1133">Transmembrane helix</keyword>
<dbReference type="InterPro" id="IPR001623">
    <property type="entry name" value="DnaJ_domain"/>
</dbReference>
<dbReference type="CDD" id="cd06257">
    <property type="entry name" value="DnaJ"/>
    <property type="match status" value="1"/>
</dbReference>
<feature type="transmembrane region" description="Helical" evidence="2">
    <location>
        <begin position="102"/>
        <end position="120"/>
    </location>
</feature>
<dbReference type="OrthoDB" id="747353at2759"/>
<evidence type="ECO:0000256" key="1">
    <source>
        <dbReference type="SAM" id="MobiDB-lite"/>
    </source>
</evidence>
<dbReference type="PANTHER" id="PTHR43888">
    <property type="entry name" value="DNAJ-LIKE-2, ISOFORM A-RELATED"/>
    <property type="match status" value="1"/>
</dbReference>
<dbReference type="InterPro" id="IPR044713">
    <property type="entry name" value="DNJA1/2-like"/>
</dbReference>
<dbReference type="FunFam" id="1.10.287.110:FF:000041">
    <property type="entry name" value="Chaperone protein DNAj, putative"/>
    <property type="match status" value="1"/>
</dbReference>
<dbReference type="Gene3D" id="2.10.230.10">
    <property type="entry name" value="Heat shock protein DnaJ, cysteine-rich domain"/>
    <property type="match status" value="1"/>
</dbReference>
<dbReference type="InterPro" id="IPR036869">
    <property type="entry name" value="J_dom_sf"/>
</dbReference>
<keyword evidence="5" id="KW-1185">Reference proteome</keyword>
<dbReference type="GO" id="GO:0051082">
    <property type="term" value="F:unfolded protein binding"/>
    <property type="evidence" value="ECO:0007669"/>
    <property type="project" value="InterPro"/>
</dbReference>
<gene>
    <name evidence="4" type="ORF">E2562_039191</name>
</gene>
<feature type="transmembrane region" description="Helical" evidence="2">
    <location>
        <begin position="141"/>
        <end position="163"/>
    </location>
</feature>
<name>A0A6G1C2W4_9ORYZ</name>
<evidence type="ECO:0000256" key="2">
    <source>
        <dbReference type="SAM" id="Phobius"/>
    </source>
</evidence>
<dbReference type="PROSITE" id="PS00636">
    <property type="entry name" value="DNAJ_1"/>
    <property type="match status" value="1"/>
</dbReference>
<dbReference type="InterPro" id="IPR012419">
    <property type="entry name" value="Cas1_AcylTrans_dom"/>
</dbReference>
<dbReference type="SMART" id="SM00271">
    <property type="entry name" value="DnaJ"/>
    <property type="match status" value="1"/>
</dbReference>
<accession>A0A6G1C2W4</accession>
<comment type="caution">
    <text evidence="4">The sequence shown here is derived from an EMBL/GenBank/DDBJ whole genome shotgun (WGS) entry which is preliminary data.</text>
</comment>
<feature type="transmembrane region" description="Helical" evidence="2">
    <location>
        <begin position="175"/>
        <end position="193"/>
    </location>
</feature>
<dbReference type="Gene3D" id="2.60.260.20">
    <property type="entry name" value="Urease metallochaperone UreE, N-terminal domain"/>
    <property type="match status" value="1"/>
</dbReference>
<dbReference type="Gene3D" id="1.10.287.110">
    <property type="entry name" value="DnaJ domain"/>
    <property type="match status" value="1"/>
</dbReference>
<reference evidence="4 5" key="1">
    <citation type="submission" date="2019-11" db="EMBL/GenBank/DDBJ databases">
        <title>Whole genome sequence of Oryza granulata.</title>
        <authorList>
            <person name="Li W."/>
        </authorList>
    </citation>
    <scope>NUCLEOTIDE SEQUENCE [LARGE SCALE GENOMIC DNA]</scope>
    <source>
        <strain evidence="5">cv. Menghai</strain>
        <tissue evidence="4">Leaf</tissue>
    </source>
</reference>
<keyword evidence="2" id="KW-0812">Transmembrane</keyword>
<proteinExistence type="predicted"/>
<dbReference type="Pfam" id="PF07779">
    <property type="entry name" value="Cas1_AcylT"/>
    <property type="match status" value="1"/>
</dbReference>
<dbReference type="AlphaFoldDB" id="A0A6G1C2W4"/>
<dbReference type="GO" id="GO:0005783">
    <property type="term" value="C:endoplasmic reticulum"/>
    <property type="evidence" value="ECO:0007669"/>
    <property type="project" value="UniProtKB-ARBA"/>
</dbReference>
<dbReference type="Proteomes" id="UP000479710">
    <property type="component" value="Unassembled WGS sequence"/>
</dbReference>
<evidence type="ECO:0000313" key="4">
    <source>
        <dbReference type="EMBL" id="KAF0894476.1"/>
    </source>
</evidence>
<dbReference type="Pfam" id="PF00226">
    <property type="entry name" value="DnaJ"/>
    <property type="match status" value="1"/>
</dbReference>
<organism evidence="4 5">
    <name type="scientific">Oryza meyeriana var. granulata</name>
    <dbReference type="NCBI Taxonomy" id="110450"/>
    <lineage>
        <taxon>Eukaryota</taxon>
        <taxon>Viridiplantae</taxon>
        <taxon>Streptophyta</taxon>
        <taxon>Embryophyta</taxon>
        <taxon>Tracheophyta</taxon>
        <taxon>Spermatophyta</taxon>
        <taxon>Magnoliopsida</taxon>
        <taxon>Liliopsida</taxon>
        <taxon>Poales</taxon>
        <taxon>Poaceae</taxon>
        <taxon>BOP clade</taxon>
        <taxon>Oryzoideae</taxon>
        <taxon>Oryzeae</taxon>
        <taxon>Oryzinae</taxon>
        <taxon>Oryza</taxon>
        <taxon>Oryza meyeriana</taxon>
    </lineage>
</organism>
<evidence type="ECO:0000259" key="3">
    <source>
        <dbReference type="PROSITE" id="PS50076"/>
    </source>
</evidence>
<dbReference type="PRINTS" id="PR00625">
    <property type="entry name" value="JDOMAIN"/>
</dbReference>
<dbReference type="GO" id="GO:0030544">
    <property type="term" value="F:Hsp70 protein binding"/>
    <property type="evidence" value="ECO:0007669"/>
    <property type="project" value="InterPro"/>
</dbReference>
<dbReference type="EMBL" id="SPHZ02000011">
    <property type="protein sequence ID" value="KAF0894476.1"/>
    <property type="molecule type" value="Genomic_DNA"/>
</dbReference>
<dbReference type="SUPFAM" id="SSF49493">
    <property type="entry name" value="HSP40/DnaJ peptide-binding domain"/>
    <property type="match status" value="1"/>
</dbReference>
<feature type="region of interest" description="Disordered" evidence="1">
    <location>
        <begin position="62"/>
        <end position="81"/>
    </location>
</feature>
<sequence length="464" mass="53392">MAWEAELDTPNDDGFDRKWKWESKAFPAGATRVWAKDVKGKGWLQSWSHAYSVEEVFGDHDKANDKPADKKVKEHNKEEEKKNKCGVGIEGNTAGCVAIKKVSFLLVLFPVLIGWTYSEILEYRKSLSYGKVFKTMDKSFLLENHGILRAMAEFGIVLVYFYICDRTNIFPETKKVHFLLALHLIFFKVVTNVKKRFGRAPRRSNNTKYYEVLGVPITASQDELKKAYWKAAIKNHPDKGRDPEKFKELSQAYEVLSDPEKRDIYDQYGEDGLKEGMGRGSDLQNPFDIFEQFFGGGAFEGEIISDRDKCTNFRASKVIQEKKVLEVHIEKGMQHGQKIVFQGQHKAINDEGMPHHGWPFMKGRLFVEFNVPESGVISCDQCRALEKILPPKPRHQLSDMDLDQCEETIMHDVNIEEEMRRKQYQRQQEAYDEDEEDAAPRVQCAQQENVLLSGASDDTLCKLQ</sequence>
<dbReference type="SUPFAM" id="SSF46565">
    <property type="entry name" value="Chaperone J-domain"/>
    <property type="match status" value="1"/>
</dbReference>
<dbReference type="InterPro" id="IPR008971">
    <property type="entry name" value="HSP40/DnaJ_pept-bd"/>
</dbReference>